<dbReference type="SMART" id="SM00387">
    <property type="entry name" value="HATPase_c"/>
    <property type="match status" value="1"/>
</dbReference>
<dbReference type="Gene3D" id="1.10.287.130">
    <property type="match status" value="1"/>
</dbReference>
<protein>
    <recommendedName>
        <fullName evidence="3">histidine kinase</fullName>
        <ecNumber evidence="3">2.7.13.3</ecNumber>
    </recommendedName>
</protein>
<keyword evidence="5" id="KW-0597">Phosphoprotein</keyword>
<keyword evidence="4" id="KW-1003">Cell membrane</keyword>
<dbReference type="EC" id="2.7.13.3" evidence="3"/>
<keyword evidence="13 14" id="KW-0472">Membrane</keyword>
<dbReference type="InterPro" id="IPR003661">
    <property type="entry name" value="HisK_dim/P_dom"/>
</dbReference>
<dbReference type="InterPro" id="IPR050398">
    <property type="entry name" value="HssS/ArlS-like"/>
</dbReference>
<dbReference type="PROSITE" id="PS50109">
    <property type="entry name" value="HIS_KIN"/>
    <property type="match status" value="1"/>
</dbReference>
<keyword evidence="9 16" id="KW-0418">Kinase</keyword>
<dbReference type="InterPro" id="IPR003594">
    <property type="entry name" value="HATPase_dom"/>
</dbReference>
<dbReference type="InterPro" id="IPR036097">
    <property type="entry name" value="HisK_dim/P_sf"/>
</dbReference>
<evidence type="ECO:0000313" key="17">
    <source>
        <dbReference type="Proteomes" id="UP000215694"/>
    </source>
</evidence>
<dbReference type="Proteomes" id="UP000215694">
    <property type="component" value="Unassembled WGS sequence"/>
</dbReference>
<evidence type="ECO:0000256" key="13">
    <source>
        <dbReference type="ARBA" id="ARBA00023136"/>
    </source>
</evidence>
<evidence type="ECO:0000256" key="8">
    <source>
        <dbReference type="ARBA" id="ARBA00022741"/>
    </source>
</evidence>
<evidence type="ECO:0000256" key="11">
    <source>
        <dbReference type="ARBA" id="ARBA00022989"/>
    </source>
</evidence>
<feature type="transmembrane region" description="Helical" evidence="14">
    <location>
        <begin position="115"/>
        <end position="133"/>
    </location>
</feature>
<dbReference type="RefSeq" id="WP_094367293.1">
    <property type="nucleotide sequence ID" value="NZ_NOJY02000034.1"/>
</dbReference>
<evidence type="ECO:0000256" key="10">
    <source>
        <dbReference type="ARBA" id="ARBA00022840"/>
    </source>
</evidence>
<evidence type="ECO:0000256" key="1">
    <source>
        <dbReference type="ARBA" id="ARBA00000085"/>
    </source>
</evidence>
<dbReference type="Pfam" id="PF02518">
    <property type="entry name" value="HATPase_c"/>
    <property type="match status" value="1"/>
</dbReference>
<feature type="transmembrane region" description="Helical" evidence="14">
    <location>
        <begin position="15"/>
        <end position="35"/>
    </location>
</feature>
<keyword evidence="12" id="KW-0902">Two-component regulatory system</keyword>
<comment type="subcellular location">
    <subcellularLocation>
        <location evidence="2">Cell membrane</location>
        <topology evidence="2">Multi-pass membrane protein</topology>
    </subcellularLocation>
</comment>
<dbReference type="Gene3D" id="3.30.565.10">
    <property type="entry name" value="Histidine kinase-like ATPase, C-terminal domain"/>
    <property type="match status" value="1"/>
</dbReference>
<evidence type="ECO:0000259" key="15">
    <source>
        <dbReference type="PROSITE" id="PS50109"/>
    </source>
</evidence>
<evidence type="ECO:0000256" key="6">
    <source>
        <dbReference type="ARBA" id="ARBA00022679"/>
    </source>
</evidence>
<evidence type="ECO:0000256" key="3">
    <source>
        <dbReference type="ARBA" id="ARBA00012438"/>
    </source>
</evidence>
<sequence length="417" mass="47628">MTGILDILKDKERRCILISISIVFIIGYFGISLAIDNVVSQIDKNYINQNISIVGKIVEDNPELEDKVVSIITGNSSDGYEVGKNIMDKYSYNEKMSSEVNPLTKDITLLKVKNITIFWVVFFVCVFTCFNYFTSKILKNIKLLTKRAENIVDGKFGGVSPIKFKEGIFSRFNSKFDLMEDRMKNMVEKLKDERITLKNIINDISHQLKTPLAALIMYNDIMLEYSSGEDNDMNEFTLLSKEQLGRMNWLISTLLKYARLESNSIAFDKELSSLNDTIYDSISSIRKKAELKSQTINFNPEDEIILVHDRNWMSEAIINIIKNSVEHTSEGGIINIVLEETPMSVEIIIKDNGKGIPKNKLKKVFERFYKDENNMNPQSIGIGLALTKSIIEAHDGNIYVDSELGEWTSFHISFLKL</sequence>
<accession>A0A371J005</accession>
<evidence type="ECO:0000256" key="14">
    <source>
        <dbReference type="SAM" id="Phobius"/>
    </source>
</evidence>
<dbReference type="InterPro" id="IPR004358">
    <property type="entry name" value="Sig_transdc_His_kin-like_C"/>
</dbReference>
<proteinExistence type="predicted"/>
<keyword evidence="17" id="KW-1185">Reference proteome</keyword>
<organism evidence="16 17">
    <name type="scientific">Romboutsia weinsteinii</name>
    <dbReference type="NCBI Taxonomy" id="2020949"/>
    <lineage>
        <taxon>Bacteria</taxon>
        <taxon>Bacillati</taxon>
        <taxon>Bacillota</taxon>
        <taxon>Clostridia</taxon>
        <taxon>Peptostreptococcales</taxon>
        <taxon>Peptostreptococcaceae</taxon>
        <taxon>Romboutsia</taxon>
    </lineage>
</organism>
<dbReference type="GO" id="GO:0005524">
    <property type="term" value="F:ATP binding"/>
    <property type="evidence" value="ECO:0007669"/>
    <property type="project" value="UniProtKB-KW"/>
</dbReference>
<comment type="catalytic activity">
    <reaction evidence="1">
        <text>ATP + protein L-histidine = ADP + protein N-phospho-L-histidine.</text>
        <dbReference type="EC" id="2.7.13.3"/>
    </reaction>
</comment>
<dbReference type="InterPro" id="IPR036890">
    <property type="entry name" value="HATPase_C_sf"/>
</dbReference>
<evidence type="ECO:0000256" key="7">
    <source>
        <dbReference type="ARBA" id="ARBA00022692"/>
    </source>
</evidence>
<dbReference type="SMART" id="SM00388">
    <property type="entry name" value="HisKA"/>
    <property type="match status" value="1"/>
</dbReference>
<dbReference type="SUPFAM" id="SSF47384">
    <property type="entry name" value="Homodimeric domain of signal transducing histidine kinase"/>
    <property type="match status" value="1"/>
</dbReference>
<keyword evidence="7 14" id="KW-0812">Transmembrane</keyword>
<comment type="caution">
    <text evidence="16">The sequence shown here is derived from an EMBL/GenBank/DDBJ whole genome shotgun (WGS) entry which is preliminary data.</text>
</comment>
<keyword evidence="6" id="KW-0808">Transferase</keyword>
<evidence type="ECO:0000256" key="9">
    <source>
        <dbReference type="ARBA" id="ARBA00022777"/>
    </source>
</evidence>
<keyword evidence="8" id="KW-0547">Nucleotide-binding</keyword>
<keyword evidence="11 14" id="KW-1133">Transmembrane helix</keyword>
<feature type="domain" description="Histidine kinase" evidence="15">
    <location>
        <begin position="203"/>
        <end position="417"/>
    </location>
</feature>
<dbReference type="SUPFAM" id="SSF55874">
    <property type="entry name" value="ATPase domain of HSP90 chaperone/DNA topoisomerase II/histidine kinase"/>
    <property type="match status" value="1"/>
</dbReference>
<gene>
    <name evidence="16" type="ORF">CHL78_014790</name>
</gene>
<dbReference type="InterPro" id="IPR005467">
    <property type="entry name" value="His_kinase_dom"/>
</dbReference>
<evidence type="ECO:0000313" key="16">
    <source>
        <dbReference type="EMBL" id="RDY26142.1"/>
    </source>
</evidence>
<dbReference type="PANTHER" id="PTHR45528">
    <property type="entry name" value="SENSOR HISTIDINE KINASE CPXA"/>
    <property type="match status" value="1"/>
</dbReference>
<evidence type="ECO:0000256" key="2">
    <source>
        <dbReference type="ARBA" id="ARBA00004651"/>
    </source>
</evidence>
<dbReference type="Pfam" id="PF00512">
    <property type="entry name" value="HisKA"/>
    <property type="match status" value="1"/>
</dbReference>
<evidence type="ECO:0000256" key="4">
    <source>
        <dbReference type="ARBA" id="ARBA00022475"/>
    </source>
</evidence>
<evidence type="ECO:0000256" key="5">
    <source>
        <dbReference type="ARBA" id="ARBA00022553"/>
    </source>
</evidence>
<dbReference type="AlphaFoldDB" id="A0A371J005"/>
<dbReference type="PRINTS" id="PR00344">
    <property type="entry name" value="BCTRLSENSOR"/>
</dbReference>
<keyword evidence="10" id="KW-0067">ATP-binding</keyword>
<dbReference type="GO" id="GO:0000155">
    <property type="term" value="F:phosphorelay sensor kinase activity"/>
    <property type="evidence" value="ECO:0007669"/>
    <property type="project" value="InterPro"/>
</dbReference>
<reference evidence="16 17" key="1">
    <citation type="journal article" date="2017" name="Genome Announc.">
        <title>Draft Genome Sequence of Romboutsia weinsteinii sp. nov. Strain CCRI-19649(T) Isolated from Surface Water.</title>
        <authorList>
            <person name="Maheux A.F."/>
            <person name="Boudreau D.K."/>
            <person name="Berube E."/>
            <person name="Boissinot M."/>
            <person name="Cantin P."/>
            <person name="Raymond F."/>
            <person name="Corbeil J."/>
            <person name="Omar R.F."/>
            <person name="Bergeron M.G."/>
        </authorList>
    </citation>
    <scope>NUCLEOTIDE SEQUENCE [LARGE SCALE GENOMIC DNA]</scope>
    <source>
        <strain evidence="16 17">CCRI-19649</strain>
    </source>
</reference>
<dbReference type="GO" id="GO:0005886">
    <property type="term" value="C:plasma membrane"/>
    <property type="evidence" value="ECO:0007669"/>
    <property type="project" value="UniProtKB-SubCell"/>
</dbReference>
<dbReference type="EMBL" id="NOJY02000034">
    <property type="protein sequence ID" value="RDY26142.1"/>
    <property type="molecule type" value="Genomic_DNA"/>
</dbReference>
<evidence type="ECO:0000256" key="12">
    <source>
        <dbReference type="ARBA" id="ARBA00023012"/>
    </source>
</evidence>
<dbReference type="CDD" id="cd00082">
    <property type="entry name" value="HisKA"/>
    <property type="match status" value="1"/>
</dbReference>
<name>A0A371J005_9FIRM</name>
<dbReference type="PANTHER" id="PTHR45528:SF1">
    <property type="entry name" value="SENSOR HISTIDINE KINASE CPXA"/>
    <property type="match status" value="1"/>
</dbReference>
<dbReference type="CDD" id="cd00075">
    <property type="entry name" value="HATPase"/>
    <property type="match status" value="1"/>
</dbReference>
<dbReference type="OrthoDB" id="9813151at2"/>